<feature type="transmembrane region" description="Helical" evidence="1">
    <location>
        <begin position="256"/>
        <end position="274"/>
    </location>
</feature>
<keyword evidence="1" id="KW-0812">Transmembrane</keyword>
<reference evidence="2" key="1">
    <citation type="submission" date="2014-04" db="EMBL/GenBank/DDBJ databases">
        <authorList>
            <person name="Harrison E."/>
        </authorList>
    </citation>
    <scope>NUCLEOTIDE SEQUENCE</scope>
    <source>
        <strain evidence="2">A1517</strain>
    </source>
</reference>
<keyword evidence="1" id="KW-0472">Membrane</keyword>
<organism evidence="2">
    <name type="scientific">Klebsiella sp. A1517</name>
    <dbReference type="NCBI Taxonomy" id="1497844"/>
    <lineage>
        <taxon>Bacteria</taxon>
        <taxon>Pseudomonadati</taxon>
        <taxon>Pseudomonadota</taxon>
        <taxon>Gammaproteobacteria</taxon>
        <taxon>Enterobacterales</taxon>
        <taxon>Enterobacteriaceae</taxon>
        <taxon>Klebsiella/Raoultella group</taxon>
        <taxon>Klebsiella</taxon>
    </lineage>
</organism>
<dbReference type="AlphaFoldDB" id="A0A0P0YT98"/>
<accession>A0A0P0YT98</accession>
<name>A0A0P0YT98_9ENTR</name>
<sequence>MKNILLVILYNKQIVDSSTLLSLAKSDYKGDVVIFNNGPLPVSNTCASLLAMKRDNQIVRIEEDLNNRPLSIIYNDFLELNGYDNYFIFDDDTVIPNDFFSAKIRNNCQLSLPLILSEKTNIIHYPKINGEPCNIDVLSVQDIDDVISIGSGLMIHRSLIEIFKKNHQQLFDEKFALYGVDYSLFRRISKLKSNDVKIKIDISGVLKHSLSSEENSISSFRTRERLIDLILNKIYYSEHGRLYNFLSIGKTIIEQILSMNIYSVFVVIRVLYHGQHPRIRQFKK</sequence>
<dbReference type="GO" id="GO:0016740">
    <property type="term" value="F:transferase activity"/>
    <property type="evidence" value="ECO:0007669"/>
    <property type="project" value="UniProtKB-KW"/>
</dbReference>
<dbReference type="InterPro" id="IPR029044">
    <property type="entry name" value="Nucleotide-diphossugar_trans"/>
</dbReference>
<keyword evidence="2" id="KW-0808">Transferase</keyword>
<dbReference type="EMBL" id="AB924614">
    <property type="protein sequence ID" value="BAT24470.1"/>
    <property type="molecule type" value="Genomic_DNA"/>
</dbReference>
<proteinExistence type="predicted"/>
<gene>
    <name evidence="2" type="primary">wcqP</name>
</gene>
<protein>
    <submittedName>
        <fullName evidence="2">Glycosyl transferase</fullName>
    </submittedName>
</protein>
<evidence type="ECO:0000313" key="2">
    <source>
        <dbReference type="EMBL" id="BAT24470.1"/>
    </source>
</evidence>
<keyword evidence="1" id="KW-1133">Transmembrane helix</keyword>
<dbReference type="SUPFAM" id="SSF53448">
    <property type="entry name" value="Nucleotide-diphospho-sugar transferases"/>
    <property type="match status" value="1"/>
</dbReference>
<reference evidence="2" key="2">
    <citation type="journal article" date="2015" name="Sci. Rep.">
        <title>Genetic analysis of capsular polysaccharide synthesis gene clusters in 79 capsular types of Klebsiella spp.</title>
        <authorList>
            <person name="Pan Y.J."/>
            <person name="Lin T.L."/>
            <person name="Chen C.T."/>
            <person name="Chen Y.Y."/>
            <person name="Hsieh P.F."/>
            <person name="Hsu C.R."/>
            <person name="Wu M.C."/>
            <person name="Wang J.T."/>
        </authorList>
    </citation>
    <scope>NUCLEOTIDE SEQUENCE</scope>
    <source>
        <strain evidence="2">A1517</strain>
    </source>
</reference>
<evidence type="ECO:0000256" key="1">
    <source>
        <dbReference type="SAM" id="Phobius"/>
    </source>
</evidence>